<evidence type="ECO:0000313" key="1">
    <source>
        <dbReference type="EMBL" id="ONK70752.1"/>
    </source>
</evidence>
<keyword evidence="2" id="KW-1185">Reference proteome</keyword>
<sequence>MAFDDEQLRRAALQGLLRALRHPPLDPPLAAWIRSSATADPGGAEISVREAEQDDAGGVRFPLAGGLVRYDAFWSGDVRDWDYADALGARVCDGVVFCLGARVCDGVVFRRDCFELVGDALP</sequence>
<organism evidence="1 2">
    <name type="scientific">Asparagus officinalis</name>
    <name type="common">Garden asparagus</name>
    <dbReference type="NCBI Taxonomy" id="4686"/>
    <lineage>
        <taxon>Eukaryota</taxon>
        <taxon>Viridiplantae</taxon>
        <taxon>Streptophyta</taxon>
        <taxon>Embryophyta</taxon>
        <taxon>Tracheophyta</taxon>
        <taxon>Spermatophyta</taxon>
        <taxon>Magnoliopsida</taxon>
        <taxon>Liliopsida</taxon>
        <taxon>Asparagales</taxon>
        <taxon>Asparagaceae</taxon>
        <taxon>Asparagoideae</taxon>
        <taxon>Asparagus</taxon>
    </lineage>
</organism>
<accession>A0A5P1EXV2</accession>
<reference evidence="2" key="1">
    <citation type="journal article" date="2017" name="Nat. Commun.">
        <title>The asparagus genome sheds light on the origin and evolution of a young Y chromosome.</title>
        <authorList>
            <person name="Harkess A."/>
            <person name="Zhou J."/>
            <person name="Xu C."/>
            <person name="Bowers J.E."/>
            <person name="Van der Hulst R."/>
            <person name="Ayyampalayam S."/>
            <person name="Mercati F."/>
            <person name="Riccardi P."/>
            <person name="McKain M.R."/>
            <person name="Kakrana A."/>
            <person name="Tang H."/>
            <person name="Ray J."/>
            <person name="Groenendijk J."/>
            <person name="Arikit S."/>
            <person name="Mathioni S.M."/>
            <person name="Nakano M."/>
            <person name="Shan H."/>
            <person name="Telgmann-Rauber A."/>
            <person name="Kanno A."/>
            <person name="Yue Z."/>
            <person name="Chen H."/>
            <person name="Li W."/>
            <person name="Chen Y."/>
            <person name="Xu X."/>
            <person name="Zhang Y."/>
            <person name="Luo S."/>
            <person name="Chen H."/>
            <person name="Gao J."/>
            <person name="Mao Z."/>
            <person name="Pires J.C."/>
            <person name="Luo M."/>
            <person name="Kudrna D."/>
            <person name="Wing R.A."/>
            <person name="Meyers B.C."/>
            <person name="Yi K."/>
            <person name="Kong H."/>
            <person name="Lavrijsen P."/>
            <person name="Sunseri F."/>
            <person name="Falavigna A."/>
            <person name="Ye Y."/>
            <person name="Leebens-Mack J.H."/>
            <person name="Chen G."/>
        </authorList>
    </citation>
    <scope>NUCLEOTIDE SEQUENCE [LARGE SCALE GENOMIC DNA]</scope>
    <source>
        <strain evidence="2">cv. DH0086</strain>
    </source>
</reference>
<dbReference type="AlphaFoldDB" id="A0A5P1EXV2"/>
<dbReference type="EMBL" id="CM007384">
    <property type="protein sequence ID" value="ONK70752.1"/>
    <property type="molecule type" value="Genomic_DNA"/>
</dbReference>
<gene>
    <name evidence="1" type="ORF">A4U43_C04F1160</name>
</gene>
<name>A0A5P1EXV2_ASPOF</name>
<evidence type="ECO:0000313" key="2">
    <source>
        <dbReference type="Proteomes" id="UP000243459"/>
    </source>
</evidence>
<dbReference type="Proteomes" id="UP000243459">
    <property type="component" value="Chromosome 4"/>
</dbReference>
<proteinExistence type="predicted"/>
<dbReference type="Gramene" id="ONK70752">
    <property type="protein sequence ID" value="ONK70752"/>
    <property type="gene ID" value="A4U43_C04F1160"/>
</dbReference>
<protein>
    <submittedName>
        <fullName evidence="1">Uncharacterized protein</fullName>
    </submittedName>
</protein>